<accession>A0A6M4GXE5</accession>
<dbReference type="KEGG" id="uru:DSM104443_03033"/>
<evidence type="ECO:0000313" key="2">
    <source>
        <dbReference type="Proteomes" id="UP000501534"/>
    </source>
</evidence>
<keyword evidence="2" id="KW-1185">Reference proteome</keyword>
<reference evidence="1 2" key="1">
    <citation type="submission" date="2020-04" db="EMBL/GenBank/DDBJ databases">
        <title>Usitatibacter rugosus gen. nov., sp. nov. and Usitatibacter palustris sp. nov., novel members of Usitatibacteraceae fam. nov. within the order Nitrosomonadales isolated from soil.</title>
        <authorList>
            <person name="Huber K.J."/>
            <person name="Neumann-Schaal M."/>
            <person name="Geppert A."/>
            <person name="Luckner M."/>
            <person name="Wanner G."/>
            <person name="Overmann J."/>
        </authorList>
    </citation>
    <scope>NUCLEOTIDE SEQUENCE [LARGE SCALE GENOMIC DNA]</scope>
    <source>
        <strain evidence="1 2">0125_3</strain>
    </source>
</reference>
<dbReference type="Proteomes" id="UP000501534">
    <property type="component" value="Chromosome"/>
</dbReference>
<proteinExistence type="predicted"/>
<dbReference type="RefSeq" id="WP_171093721.1">
    <property type="nucleotide sequence ID" value="NZ_CP053069.1"/>
</dbReference>
<organism evidence="1 2">
    <name type="scientific">Usitatibacter rugosus</name>
    <dbReference type="NCBI Taxonomy" id="2732067"/>
    <lineage>
        <taxon>Bacteria</taxon>
        <taxon>Pseudomonadati</taxon>
        <taxon>Pseudomonadota</taxon>
        <taxon>Betaproteobacteria</taxon>
        <taxon>Nitrosomonadales</taxon>
        <taxon>Usitatibacteraceae</taxon>
        <taxon>Usitatibacter</taxon>
    </lineage>
</organism>
<dbReference type="AlphaFoldDB" id="A0A6M4GXE5"/>
<dbReference type="EMBL" id="CP053069">
    <property type="protein sequence ID" value="QJR11950.1"/>
    <property type="molecule type" value="Genomic_DNA"/>
</dbReference>
<name>A0A6M4GXE5_9PROT</name>
<sequence>MTTTQRNARSIREAGQRYFNTVYRQVTGPPPAFLGARLAREAAAARITARETLRVGVWESEGGALAGIVPTP</sequence>
<gene>
    <name evidence="1" type="ORF">DSM104443_03033</name>
</gene>
<evidence type="ECO:0000313" key="1">
    <source>
        <dbReference type="EMBL" id="QJR11950.1"/>
    </source>
</evidence>
<protein>
    <submittedName>
        <fullName evidence="1">Uncharacterized protein</fullName>
    </submittedName>
</protein>